<dbReference type="AlphaFoldDB" id="K0S172"/>
<sequence length="127" mass="14232">MTGKFPLRVGTSLHHQDEATAADRALDLMGRETRSCHPIREGGEEYTLDKCKMIAQKVNSANELPYECKKYPEVVKSASLKRQGTQKSAFAGMQGGAAAQANRQRGKESQAQMQRRMTNSRRFTKKQ</sequence>
<proteinExistence type="predicted"/>
<evidence type="ECO:0000313" key="3">
    <source>
        <dbReference type="Proteomes" id="UP000266841"/>
    </source>
</evidence>
<dbReference type="EMBL" id="AGNL01035254">
    <property type="protein sequence ID" value="EJK54806.1"/>
    <property type="molecule type" value="Genomic_DNA"/>
</dbReference>
<organism evidence="2 3">
    <name type="scientific">Thalassiosira oceanica</name>
    <name type="common">Marine diatom</name>
    <dbReference type="NCBI Taxonomy" id="159749"/>
    <lineage>
        <taxon>Eukaryota</taxon>
        <taxon>Sar</taxon>
        <taxon>Stramenopiles</taxon>
        <taxon>Ochrophyta</taxon>
        <taxon>Bacillariophyta</taxon>
        <taxon>Coscinodiscophyceae</taxon>
        <taxon>Thalassiosirophycidae</taxon>
        <taxon>Thalassiosirales</taxon>
        <taxon>Thalassiosiraceae</taxon>
        <taxon>Thalassiosira</taxon>
    </lineage>
</organism>
<feature type="compositionally biased region" description="Low complexity" evidence="1">
    <location>
        <begin position="89"/>
        <end position="103"/>
    </location>
</feature>
<dbReference type="eggNOG" id="ENOG502RWHV">
    <property type="taxonomic scope" value="Eukaryota"/>
</dbReference>
<keyword evidence="3" id="KW-1185">Reference proteome</keyword>
<feature type="compositionally biased region" description="Basic residues" evidence="1">
    <location>
        <begin position="118"/>
        <end position="127"/>
    </location>
</feature>
<evidence type="ECO:0000256" key="1">
    <source>
        <dbReference type="SAM" id="MobiDB-lite"/>
    </source>
</evidence>
<protein>
    <submittedName>
        <fullName evidence="2">Uncharacterized protein</fullName>
    </submittedName>
</protein>
<dbReference type="Proteomes" id="UP000266841">
    <property type="component" value="Unassembled WGS sequence"/>
</dbReference>
<gene>
    <name evidence="2" type="ORF">THAOC_25536</name>
</gene>
<accession>K0S172</accession>
<name>K0S172_THAOC</name>
<comment type="caution">
    <text evidence="2">The sequence shown here is derived from an EMBL/GenBank/DDBJ whole genome shotgun (WGS) entry which is preliminary data.</text>
</comment>
<evidence type="ECO:0000313" key="2">
    <source>
        <dbReference type="EMBL" id="EJK54806.1"/>
    </source>
</evidence>
<reference evidence="2 3" key="1">
    <citation type="journal article" date="2012" name="Genome Biol.">
        <title>Genome and low-iron response of an oceanic diatom adapted to chronic iron limitation.</title>
        <authorList>
            <person name="Lommer M."/>
            <person name="Specht M."/>
            <person name="Roy A.S."/>
            <person name="Kraemer L."/>
            <person name="Andreson R."/>
            <person name="Gutowska M.A."/>
            <person name="Wolf J."/>
            <person name="Bergner S.V."/>
            <person name="Schilhabel M.B."/>
            <person name="Klostermeier U.C."/>
            <person name="Beiko R.G."/>
            <person name="Rosenstiel P."/>
            <person name="Hippler M."/>
            <person name="Laroche J."/>
        </authorList>
    </citation>
    <scope>NUCLEOTIDE SEQUENCE [LARGE SCALE GENOMIC DNA]</scope>
    <source>
        <strain evidence="2 3">CCMP1005</strain>
    </source>
</reference>
<feature type="region of interest" description="Disordered" evidence="1">
    <location>
        <begin position="85"/>
        <end position="127"/>
    </location>
</feature>